<reference evidence="5" key="2">
    <citation type="journal article" date="2024" name="Plant">
        <title>Genomic evolution and insights into agronomic trait innovations of Sesamum species.</title>
        <authorList>
            <person name="Miao H."/>
            <person name="Wang L."/>
            <person name="Qu L."/>
            <person name="Liu H."/>
            <person name="Sun Y."/>
            <person name="Le M."/>
            <person name="Wang Q."/>
            <person name="Wei S."/>
            <person name="Zheng Y."/>
            <person name="Lin W."/>
            <person name="Duan Y."/>
            <person name="Cao H."/>
            <person name="Xiong S."/>
            <person name="Wang X."/>
            <person name="Wei L."/>
            <person name="Li C."/>
            <person name="Ma Q."/>
            <person name="Ju M."/>
            <person name="Zhao R."/>
            <person name="Li G."/>
            <person name="Mu C."/>
            <person name="Tian Q."/>
            <person name="Mei H."/>
            <person name="Zhang T."/>
            <person name="Gao T."/>
            <person name="Zhang H."/>
        </authorList>
    </citation>
    <scope>NUCLEOTIDE SEQUENCE</scope>
    <source>
        <strain evidence="5">KEN8</strain>
    </source>
</reference>
<gene>
    <name evidence="5" type="ORF">Scaly_1832300</name>
</gene>
<evidence type="ECO:0000256" key="1">
    <source>
        <dbReference type="ARBA" id="ARBA00006643"/>
    </source>
</evidence>
<dbReference type="FunFam" id="1.25.40.10:FF:000366">
    <property type="entry name" value="Pentatricopeptide (PPR) repeat-containing protein"/>
    <property type="match status" value="1"/>
</dbReference>
<comment type="similarity">
    <text evidence="1">Belongs to the PPR family. PCMP-H subfamily.</text>
</comment>
<feature type="repeat" description="PPR" evidence="3">
    <location>
        <begin position="272"/>
        <end position="306"/>
    </location>
</feature>
<keyword evidence="2" id="KW-0677">Repeat</keyword>
<dbReference type="Pfam" id="PF01535">
    <property type="entry name" value="PPR"/>
    <property type="match status" value="2"/>
</dbReference>
<sequence>MVCPLSSISLCMLPSLNFEQRHSLRSSLKPTSETLRTELFHKFNSPFELQQVHSLVIKTGTPLSALPLSRVASVCALTPSFPYARRIFQLVDQPEISMWNSCLRDFAESDSPFDAILLFHQLRRHNISDAVLLFNKMPQRDTVTWNTMITQLVKRGDADSAYEMFLQMPERNVRSWTAMVSGFVQCGSQRRLLIFTEMEEVGLKPNEVTVVAVLAACADLGALDVGRRIHKYSDESGFQRNIQISNTLIDMYIKCGCLEAARDVLGGMKERTVVSWSTMIQGLAIHGKADEALELFSEMTQTGIKPNAVTFIGLLNACSHMGLINEGHAFFASMTRDYGIIPGIEHYGCMVDLLSRAGLLQQAHEFIKQMPIKPNAAIWGALLGGCKVHKNIEMAELAMRHLHELDPLNDGYYVVLANIYSEAKQWDNAARLRKLMRNRGLKKTLGWSSVSIKGVAHEFVAGDDTHPQFQEILKMWNQLQVHMRLKGYIPNTSVVLLDIDEKEKEKVLSRHSEKLALVFGLISTPPGETIRIFKNLRVCEDCHASFKLISEIVDREIVVRDRNRFHCFKDGSCSCRDYW</sequence>
<organism evidence="5">
    <name type="scientific">Sesamum calycinum</name>
    <dbReference type="NCBI Taxonomy" id="2727403"/>
    <lineage>
        <taxon>Eukaryota</taxon>
        <taxon>Viridiplantae</taxon>
        <taxon>Streptophyta</taxon>
        <taxon>Embryophyta</taxon>
        <taxon>Tracheophyta</taxon>
        <taxon>Spermatophyta</taxon>
        <taxon>Magnoliopsida</taxon>
        <taxon>eudicotyledons</taxon>
        <taxon>Gunneridae</taxon>
        <taxon>Pentapetalae</taxon>
        <taxon>asterids</taxon>
        <taxon>lamiids</taxon>
        <taxon>Lamiales</taxon>
        <taxon>Pedaliaceae</taxon>
        <taxon>Sesamum</taxon>
    </lineage>
</organism>
<dbReference type="Gene3D" id="1.25.40.10">
    <property type="entry name" value="Tetratricopeptide repeat domain"/>
    <property type="match status" value="2"/>
</dbReference>
<evidence type="ECO:0000259" key="4">
    <source>
        <dbReference type="Pfam" id="PF14432"/>
    </source>
</evidence>
<dbReference type="InterPro" id="IPR011990">
    <property type="entry name" value="TPR-like_helical_dom_sf"/>
</dbReference>
<dbReference type="PANTHER" id="PTHR47926:SF458">
    <property type="entry name" value="PENTATRICOPEPTIDE REPEAT-CONTAINING PROTEIN"/>
    <property type="match status" value="1"/>
</dbReference>
<dbReference type="Pfam" id="PF20431">
    <property type="entry name" value="E_motif"/>
    <property type="match status" value="1"/>
</dbReference>
<name>A0AAW2NFQ0_9LAMI</name>
<evidence type="ECO:0000256" key="2">
    <source>
        <dbReference type="ARBA" id="ARBA00022737"/>
    </source>
</evidence>
<feature type="repeat" description="PPR" evidence="3">
    <location>
        <begin position="141"/>
        <end position="175"/>
    </location>
</feature>
<dbReference type="PROSITE" id="PS51375">
    <property type="entry name" value="PPR"/>
    <property type="match status" value="2"/>
</dbReference>
<accession>A0AAW2NFQ0</accession>
<dbReference type="Pfam" id="PF13041">
    <property type="entry name" value="PPR_2"/>
    <property type="match status" value="2"/>
</dbReference>
<feature type="domain" description="DYW" evidence="4">
    <location>
        <begin position="487"/>
        <end position="579"/>
    </location>
</feature>
<proteinExistence type="inferred from homology"/>
<comment type="caution">
    <text evidence="5">The sequence shown here is derived from an EMBL/GenBank/DDBJ whole genome shotgun (WGS) entry which is preliminary data.</text>
</comment>
<evidence type="ECO:0000313" key="5">
    <source>
        <dbReference type="EMBL" id="KAL0341697.1"/>
    </source>
</evidence>
<dbReference type="InterPro" id="IPR046960">
    <property type="entry name" value="PPR_At4g14850-like_plant"/>
</dbReference>
<dbReference type="AlphaFoldDB" id="A0AAW2NFQ0"/>
<reference evidence="5" key="1">
    <citation type="submission" date="2020-06" db="EMBL/GenBank/DDBJ databases">
        <authorList>
            <person name="Li T."/>
            <person name="Hu X."/>
            <person name="Zhang T."/>
            <person name="Song X."/>
            <person name="Zhang H."/>
            <person name="Dai N."/>
            <person name="Sheng W."/>
            <person name="Hou X."/>
            <person name="Wei L."/>
        </authorList>
    </citation>
    <scope>NUCLEOTIDE SEQUENCE</scope>
    <source>
        <strain evidence="5">KEN8</strain>
        <tissue evidence="5">Leaf</tissue>
    </source>
</reference>
<dbReference type="SUPFAM" id="SSF48452">
    <property type="entry name" value="TPR-like"/>
    <property type="match status" value="1"/>
</dbReference>
<dbReference type="NCBIfam" id="TIGR00756">
    <property type="entry name" value="PPR"/>
    <property type="match status" value="3"/>
</dbReference>
<protein>
    <submittedName>
        <fullName evidence="5">Pentatricopeptide repeat-containing protein</fullName>
    </submittedName>
</protein>
<dbReference type="InterPro" id="IPR002885">
    <property type="entry name" value="PPR_rpt"/>
</dbReference>
<dbReference type="PANTHER" id="PTHR47926">
    <property type="entry name" value="PENTATRICOPEPTIDE REPEAT-CONTAINING PROTEIN"/>
    <property type="match status" value="1"/>
</dbReference>
<dbReference type="GO" id="GO:0008270">
    <property type="term" value="F:zinc ion binding"/>
    <property type="evidence" value="ECO:0007669"/>
    <property type="project" value="InterPro"/>
</dbReference>
<dbReference type="Pfam" id="PF14432">
    <property type="entry name" value="DYW_deaminase"/>
    <property type="match status" value="1"/>
</dbReference>
<evidence type="ECO:0000256" key="3">
    <source>
        <dbReference type="PROSITE-ProRule" id="PRU00708"/>
    </source>
</evidence>
<dbReference type="GO" id="GO:0009451">
    <property type="term" value="P:RNA modification"/>
    <property type="evidence" value="ECO:0007669"/>
    <property type="project" value="InterPro"/>
</dbReference>
<dbReference type="InterPro" id="IPR032867">
    <property type="entry name" value="DYW_dom"/>
</dbReference>
<dbReference type="GO" id="GO:0003723">
    <property type="term" value="F:RNA binding"/>
    <property type="evidence" value="ECO:0007669"/>
    <property type="project" value="InterPro"/>
</dbReference>
<dbReference type="EMBL" id="JACGWM010000011">
    <property type="protein sequence ID" value="KAL0341697.1"/>
    <property type="molecule type" value="Genomic_DNA"/>
</dbReference>
<dbReference type="InterPro" id="IPR046848">
    <property type="entry name" value="E_motif"/>
</dbReference>
<dbReference type="FunFam" id="1.25.40.10:FF:000031">
    <property type="entry name" value="Pentatricopeptide repeat-containing protein mitochondrial"/>
    <property type="match status" value="1"/>
</dbReference>